<dbReference type="PANTHER" id="PTHR46268:SF6">
    <property type="entry name" value="UNIVERSAL STRESS PROTEIN UP12"/>
    <property type="match status" value="1"/>
</dbReference>
<sequence length="164" mass="18374">MNELKPFKTILYATNLGDRMRPVFRHALNMARIHHAKIIMLHAVAPIGSTGQAILSMYLPDKQVHDIEQESLNQLIDTMRERLKNYCAEEDDFCKDKDSLIDKIVVSPGNPAHVINHYAEAHAADLIVIGSHTRHANDHTMLGSTARTVTQHSKVPVLIIPNGE</sequence>
<keyword evidence="4" id="KW-1185">Reference proteome</keyword>
<name>A0ABX7WRH4_9GAMM</name>
<evidence type="ECO:0000259" key="2">
    <source>
        <dbReference type="Pfam" id="PF00582"/>
    </source>
</evidence>
<dbReference type="PRINTS" id="PR01438">
    <property type="entry name" value="UNVRSLSTRESS"/>
</dbReference>
<dbReference type="InterPro" id="IPR006015">
    <property type="entry name" value="Universal_stress_UspA"/>
</dbReference>
<dbReference type="CDD" id="cd00293">
    <property type="entry name" value="USP-like"/>
    <property type="match status" value="1"/>
</dbReference>
<accession>A0ABX7WRH4</accession>
<protein>
    <submittedName>
        <fullName evidence="3">Universal stress protein</fullName>
    </submittedName>
</protein>
<dbReference type="RefSeq" id="WP_210221988.1">
    <property type="nucleotide sequence ID" value="NZ_CP072801.1"/>
</dbReference>
<dbReference type="Proteomes" id="UP000672039">
    <property type="component" value="Chromosome"/>
</dbReference>
<comment type="similarity">
    <text evidence="1">Belongs to the universal stress protein A family.</text>
</comment>
<dbReference type="Pfam" id="PF00582">
    <property type="entry name" value="Usp"/>
    <property type="match status" value="1"/>
</dbReference>
<dbReference type="InterPro" id="IPR006016">
    <property type="entry name" value="UspA"/>
</dbReference>
<dbReference type="PANTHER" id="PTHR46268">
    <property type="entry name" value="STRESS RESPONSE PROTEIN NHAX"/>
    <property type="match status" value="1"/>
</dbReference>
<proteinExistence type="inferred from homology"/>
<reference evidence="3 4" key="1">
    <citation type="submission" date="2021-04" db="EMBL/GenBank/DDBJ databases">
        <title>Genomics, taxonomy and metabolism of representatives of sulfur bacteria of the genus Thiothrix: Thiothrix fructosivorans QT, Thiothrix unzii A1T and three new species, Thiothrix subterranea sp. nov., Thiothrix litoralis sp. nov. and 'Candidatus Thiothrix anitrata' sp. nov.</title>
        <authorList>
            <person name="Ravin N.V."/>
            <person name="Smolyakov D."/>
            <person name="Rudenko T.S."/>
            <person name="Mardanov A.V."/>
            <person name="Beletsky A.V."/>
            <person name="Markov N.D."/>
            <person name="Fomenkov A.I."/>
            <person name="Roberts R.J."/>
            <person name="Karnachuk O.V."/>
            <person name="Novikov A."/>
            <person name="Grabovich M.Y."/>
        </authorList>
    </citation>
    <scope>NUCLEOTIDE SEQUENCE [LARGE SCALE GENOMIC DNA]</scope>
    <source>
        <strain evidence="3 4">AS</strain>
    </source>
</reference>
<dbReference type="EMBL" id="CP072801">
    <property type="protein sequence ID" value="QTR45587.1"/>
    <property type="molecule type" value="Genomic_DNA"/>
</dbReference>
<evidence type="ECO:0000313" key="3">
    <source>
        <dbReference type="EMBL" id="QTR45587.1"/>
    </source>
</evidence>
<organism evidence="3 4">
    <name type="scientific">Thiothrix litoralis</name>
    <dbReference type="NCBI Taxonomy" id="2891210"/>
    <lineage>
        <taxon>Bacteria</taxon>
        <taxon>Pseudomonadati</taxon>
        <taxon>Pseudomonadota</taxon>
        <taxon>Gammaproteobacteria</taxon>
        <taxon>Thiotrichales</taxon>
        <taxon>Thiotrichaceae</taxon>
        <taxon>Thiothrix</taxon>
    </lineage>
</organism>
<evidence type="ECO:0000313" key="4">
    <source>
        <dbReference type="Proteomes" id="UP000672039"/>
    </source>
</evidence>
<dbReference type="SUPFAM" id="SSF52402">
    <property type="entry name" value="Adenine nucleotide alpha hydrolases-like"/>
    <property type="match status" value="1"/>
</dbReference>
<gene>
    <name evidence="3" type="ORF">J9253_16505</name>
</gene>
<evidence type="ECO:0000256" key="1">
    <source>
        <dbReference type="ARBA" id="ARBA00008791"/>
    </source>
</evidence>
<feature type="domain" description="UspA" evidence="2">
    <location>
        <begin position="7"/>
        <end position="161"/>
    </location>
</feature>
<dbReference type="Gene3D" id="3.40.50.620">
    <property type="entry name" value="HUPs"/>
    <property type="match status" value="1"/>
</dbReference>
<dbReference type="InterPro" id="IPR014729">
    <property type="entry name" value="Rossmann-like_a/b/a_fold"/>
</dbReference>